<dbReference type="PANTHER" id="PTHR30606">
    <property type="entry name" value="LIPID A BIOSYNTHESIS LAUROYL ACYLTRANSFERASE"/>
    <property type="match status" value="1"/>
</dbReference>
<sequence>MAKQTLGLDPLIELLMARVLKFLPVDMASGIGAWTGRRRALKAIKLKRKWVARLHRNFERLEGITDPKARQRRILEHIEHIGRLYAEYPVLHKIASERLSIHGAEHLHGLTGPAIFVSAHTGHWELIAEVLRRHRIPVADLYDPIPNKVRLQLAMEVRRHFCPEEAGNRFIPASPSAVRELVGWLKNGGNLVLFIDEEKDGLVWSPALGRELPFAGNRALAARLAAKYRVPLIPLHIQRKTGANFEAVIDRPLYSQRFANSEQALGEALNYSLEGWLKEDYGHWYWLAQLELDKSFLR</sequence>
<keyword evidence="3" id="KW-0997">Cell inner membrane</keyword>
<proteinExistence type="predicted"/>
<keyword evidence="2" id="KW-1003">Cell membrane</keyword>
<keyword evidence="8" id="KW-1185">Reference proteome</keyword>
<evidence type="ECO:0000256" key="1">
    <source>
        <dbReference type="ARBA" id="ARBA00004533"/>
    </source>
</evidence>
<evidence type="ECO:0000256" key="5">
    <source>
        <dbReference type="ARBA" id="ARBA00023136"/>
    </source>
</evidence>
<evidence type="ECO:0000256" key="4">
    <source>
        <dbReference type="ARBA" id="ARBA00022679"/>
    </source>
</evidence>
<organism evidence="7 8">
    <name type="scientific">Neptuniibacter pectenicola</name>
    <dbReference type="NCBI Taxonomy" id="1806669"/>
    <lineage>
        <taxon>Bacteria</taxon>
        <taxon>Pseudomonadati</taxon>
        <taxon>Pseudomonadota</taxon>
        <taxon>Gammaproteobacteria</taxon>
        <taxon>Oceanospirillales</taxon>
        <taxon>Oceanospirillaceae</taxon>
        <taxon>Neptuniibacter</taxon>
    </lineage>
</organism>
<evidence type="ECO:0000256" key="6">
    <source>
        <dbReference type="ARBA" id="ARBA00023315"/>
    </source>
</evidence>
<gene>
    <name evidence="7" type="ORF">WNY58_16075</name>
</gene>
<protein>
    <recommendedName>
        <fullName evidence="9">KDO2-lipid IV(A) lauroyltransferase</fullName>
    </recommendedName>
</protein>
<dbReference type="InterPro" id="IPR004960">
    <property type="entry name" value="LipA_acyltrans"/>
</dbReference>
<dbReference type="RefSeq" id="WP_342855072.1">
    <property type="nucleotide sequence ID" value="NZ_JBBMRA010000022.1"/>
</dbReference>
<evidence type="ECO:0008006" key="9">
    <source>
        <dbReference type="Google" id="ProtNLM"/>
    </source>
</evidence>
<keyword evidence="4" id="KW-0808">Transferase</keyword>
<evidence type="ECO:0000256" key="2">
    <source>
        <dbReference type="ARBA" id="ARBA00022475"/>
    </source>
</evidence>
<dbReference type="PANTHER" id="PTHR30606:SF10">
    <property type="entry name" value="PHOSPHATIDYLINOSITOL MANNOSIDE ACYLTRANSFERASE"/>
    <property type="match status" value="1"/>
</dbReference>
<comment type="subcellular location">
    <subcellularLocation>
        <location evidence="1">Cell inner membrane</location>
    </subcellularLocation>
</comment>
<accession>A0ABU9TXC4</accession>
<dbReference type="Pfam" id="PF03279">
    <property type="entry name" value="Lip_A_acyltrans"/>
    <property type="match status" value="1"/>
</dbReference>
<comment type="caution">
    <text evidence="7">The sequence shown here is derived from an EMBL/GenBank/DDBJ whole genome shotgun (WGS) entry which is preliminary data.</text>
</comment>
<keyword evidence="5" id="KW-0472">Membrane</keyword>
<dbReference type="EMBL" id="JBBMRA010000022">
    <property type="protein sequence ID" value="MEM5537904.1"/>
    <property type="molecule type" value="Genomic_DNA"/>
</dbReference>
<evidence type="ECO:0000313" key="7">
    <source>
        <dbReference type="EMBL" id="MEM5537904.1"/>
    </source>
</evidence>
<dbReference type="Proteomes" id="UP001449225">
    <property type="component" value="Unassembled WGS sequence"/>
</dbReference>
<keyword evidence="6" id="KW-0012">Acyltransferase</keyword>
<name>A0ABU9TXC4_9GAMM</name>
<reference evidence="7 8" key="1">
    <citation type="submission" date="2024-03" db="EMBL/GenBank/DDBJ databases">
        <title>Community enrichment and isolation of bacterial strains for fucoidan degradation.</title>
        <authorList>
            <person name="Sichert A."/>
        </authorList>
    </citation>
    <scope>NUCLEOTIDE SEQUENCE [LARGE SCALE GENOMIC DNA]</scope>
    <source>
        <strain evidence="7 8">AS76</strain>
    </source>
</reference>
<evidence type="ECO:0000256" key="3">
    <source>
        <dbReference type="ARBA" id="ARBA00022519"/>
    </source>
</evidence>
<evidence type="ECO:0000313" key="8">
    <source>
        <dbReference type="Proteomes" id="UP001449225"/>
    </source>
</evidence>